<dbReference type="Proteomes" id="UP000199062">
    <property type="component" value="Unassembled WGS sequence"/>
</dbReference>
<feature type="region of interest" description="Disordered" evidence="1">
    <location>
        <begin position="106"/>
        <end position="184"/>
    </location>
</feature>
<protein>
    <submittedName>
        <fullName evidence="2">Uncharacterized protein</fullName>
    </submittedName>
</protein>
<dbReference type="RefSeq" id="WP_089816366.1">
    <property type="nucleotide sequence ID" value="NZ_FOZK01000002.1"/>
</dbReference>
<feature type="compositionally biased region" description="Low complexity" evidence="1">
    <location>
        <begin position="137"/>
        <end position="184"/>
    </location>
</feature>
<name>A0A1I6L4I4_9EURY</name>
<sequence>MDSDHVLVLFLGLVLVGAAVALALSFPAAFGGDSEGIGGATLASFETTDVYCGDPNTTSGSAVREDISGGEALVLNRSLPVASNDTTVSASFEEFGPQRYLLEITSETPEATPTETPRPETATPTSTPVNGTATNGSSANQTTAAPTPTSTAANETESNGTGSNGTATSTEVTPTPTPTETGATCHPEIQYNATIHIAQPDEYTVVVTYDGEFVAGHWRDGDDDGTYDTLPERPETESEANETAATVGSASQDR</sequence>
<accession>A0A1I6L4I4</accession>
<proteinExistence type="predicted"/>
<evidence type="ECO:0000256" key="1">
    <source>
        <dbReference type="SAM" id="MobiDB-lite"/>
    </source>
</evidence>
<keyword evidence="3" id="KW-1185">Reference proteome</keyword>
<gene>
    <name evidence="2" type="ORF">SAMN05216559_2016</name>
</gene>
<evidence type="ECO:0000313" key="2">
    <source>
        <dbReference type="EMBL" id="SFR98344.1"/>
    </source>
</evidence>
<feature type="region of interest" description="Disordered" evidence="1">
    <location>
        <begin position="215"/>
        <end position="254"/>
    </location>
</feature>
<dbReference type="STRING" id="767519.SAMN05216559_2016"/>
<dbReference type="EMBL" id="FOZK01000002">
    <property type="protein sequence ID" value="SFR98344.1"/>
    <property type="molecule type" value="Genomic_DNA"/>
</dbReference>
<evidence type="ECO:0000313" key="3">
    <source>
        <dbReference type="Proteomes" id="UP000199062"/>
    </source>
</evidence>
<organism evidence="2 3">
    <name type="scientific">Halomicrobium zhouii</name>
    <dbReference type="NCBI Taxonomy" id="767519"/>
    <lineage>
        <taxon>Archaea</taxon>
        <taxon>Methanobacteriati</taxon>
        <taxon>Methanobacteriota</taxon>
        <taxon>Stenosarchaea group</taxon>
        <taxon>Halobacteria</taxon>
        <taxon>Halobacteriales</taxon>
        <taxon>Haloarculaceae</taxon>
        <taxon>Halomicrobium</taxon>
    </lineage>
</organism>
<feature type="compositionally biased region" description="Low complexity" evidence="1">
    <location>
        <begin position="106"/>
        <end position="128"/>
    </location>
</feature>
<dbReference type="AlphaFoldDB" id="A0A1I6L4I4"/>
<reference evidence="2 3" key="1">
    <citation type="submission" date="2016-10" db="EMBL/GenBank/DDBJ databases">
        <authorList>
            <person name="de Groot N.N."/>
        </authorList>
    </citation>
    <scope>NUCLEOTIDE SEQUENCE [LARGE SCALE GENOMIC DNA]</scope>
    <source>
        <strain evidence="2 3">CGMCC 1.10457</strain>
    </source>
</reference>